<name>A0A7X3G491_9BURK</name>
<dbReference type="Proteomes" id="UP000443353">
    <property type="component" value="Unassembled WGS sequence"/>
</dbReference>
<proteinExistence type="predicted"/>
<feature type="compositionally biased region" description="Acidic residues" evidence="1">
    <location>
        <begin position="25"/>
        <end position="38"/>
    </location>
</feature>
<feature type="region of interest" description="Disordered" evidence="1">
    <location>
        <begin position="1"/>
        <end position="39"/>
    </location>
</feature>
<dbReference type="AlphaFoldDB" id="A0A7X3G491"/>
<reference evidence="2 3" key="1">
    <citation type="submission" date="2019-12" db="EMBL/GenBank/DDBJ databases">
        <authorList>
            <person name="Li C."/>
            <person name="Zhao J."/>
        </authorList>
    </citation>
    <scope>NUCLEOTIDE SEQUENCE [LARGE SCALE GENOMIC DNA]</scope>
    <source>
        <strain evidence="2 3">NEAU-DD11</strain>
    </source>
</reference>
<organism evidence="2 3">
    <name type="scientific">Massilia cellulosiltytica</name>
    <dbReference type="NCBI Taxonomy" id="2683234"/>
    <lineage>
        <taxon>Bacteria</taxon>
        <taxon>Pseudomonadati</taxon>
        <taxon>Pseudomonadota</taxon>
        <taxon>Betaproteobacteria</taxon>
        <taxon>Burkholderiales</taxon>
        <taxon>Oxalobacteraceae</taxon>
        <taxon>Telluria group</taxon>
        <taxon>Massilia</taxon>
    </lineage>
</organism>
<evidence type="ECO:0000256" key="1">
    <source>
        <dbReference type="SAM" id="MobiDB-lite"/>
    </source>
</evidence>
<evidence type="ECO:0000313" key="3">
    <source>
        <dbReference type="Proteomes" id="UP000443353"/>
    </source>
</evidence>
<accession>A0A7X3G491</accession>
<comment type="caution">
    <text evidence="2">The sequence shown here is derived from an EMBL/GenBank/DDBJ whole genome shotgun (WGS) entry which is preliminary data.</text>
</comment>
<sequence length="52" mass="6243">MFGSEIYWAEPGSQYSEDYPFTDQPEFDESDQEAEELDRETFERIWAEGKKQ</sequence>
<gene>
    <name evidence="2" type="ORF">GPY61_20845</name>
</gene>
<dbReference type="EMBL" id="WSES01000006">
    <property type="protein sequence ID" value="MVW62382.1"/>
    <property type="molecule type" value="Genomic_DNA"/>
</dbReference>
<keyword evidence="3" id="KW-1185">Reference proteome</keyword>
<evidence type="ECO:0000313" key="2">
    <source>
        <dbReference type="EMBL" id="MVW62382.1"/>
    </source>
</evidence>
<dbReference type="RefSeq" id="WP_156403799.1">
    <property type="nucleotide sequence ID" value="NZ_WSES01000006.1"/>
</dbReference>
<protein>
    <submittedName>
        <fullName evidence="2">Uncharacterized protein</fullName>
    </submittedName>
</protein>